<organism evidence="2 3">
    <name type="scientific">Sphingomonas daechungensis</name>
    <dbReference type="NCBI Taxonomy" id="1176646"/>
    <lineage>
        <taxon>Bacteria</taxon>
        <taxon>Pseudomonadati</taxon>
        <taxon>Pseudomonadota</taxon>
        <taxon>Alphaproteobacteria</taxon>
        <taxon>Sphingomonadales</taxon>
        <taxon>Sphingomonadaceae</taxon>
        <taxon>Sphingomonas</taxon>
    </lineage>
</organism>
<feature type="compositionally biased region" description="Basic residues" evidence="1">
    <location>
        <begin position="177"/>
        <end position="188"/>
    </location>
</feature>
<gene>
    <name evidence="2" type="ORF">H9L15_00085</name>
</gene>
<dbReference type="PROSITE" id="PS51257">
    <property type="entry name" value="PROKAR_LIPOPROTEIN"/>
    <property type="match status" value="1"/>
</dbReference>
<reference evidence="2 3" key="1">
    <citation type="submission" date="2020-08" db="EMBL/GenBank/DDBJ databases">
        <title>Genome sequence of Sphingomonas daechungensis KACC 18115T.</title>
        <authorList>
            <person name="Hyun D.-W."/>
            <person name="Bae J.-W."/>
        </authorList>
    </citation>
    <scope>NUCLEOTIDE SEQUENCE [LARGE SCALE GENOMIC DNA]</scope>
    <source>
        <strain evidence="2 3">KACC 18115</strain>
    </source>
</reference>
<sequence>MRVSQLKLGALAVTAAIGLGGCAYGPYGGLGVGVGYGDGYYDPYYGSGYYGGGYYGSSYYGGIGYGTPGYGWYDGYYYPGSGYYVYDRHRNPYRWSDTQRRYWQWRQRGAPRATGGTGQIVQNWADFQNGPRATNNNVRQQRGVRTNQTFTEPTRERAQQPRRVVRSEGEQQDRRGNRGGRNRHTQQD</sequence>
<name>A0ABX6T0E7_9SPHN</name>
<keyword evidence="3" id="KW-1185">Reference proteome</keyword>
<evidence type="ECO:0000313" key="3">
    <source>
        <dbReference type="Proteomes" id="UP000516134"/>
    </source>
</evidence>
<protein>
    <recommendedName>
        <fullName evidence="4">Peptidase</fullName>
    </recommendedName>
</protein>
<dbReference type="EMBL" id="CP060780">
    <property type="protein sequence ID" value="QNP43326.1"/>
    <property type="molecule type" value="Genomic_DNA"/>
</dbReference>
<evidence type="ECO:0000256" key="1">
    <source>
        <dbReference type="SAM" id="MobiDB-lite"/>
    </source>
</evidence>
<dbReference type="Proteomes" id="UP000516134">
    <property type="component" value="Chromosome"/>
</dbReference>
<accession>A0ABX6T0E7</accession>
<feature type="compositionally biased region" description="Basic and acidic residues" evidence="1">
    <location>
        <begin position="153"/>
        <end position="176"/>
    </location>
</feature>
<feature type="region of interest" description="Disordered" evidence="1">
    <location>
        <begin position="146"/>
        <end position="188"/>
    </location>
</feature>
<evidence type="ECO:0008006" key="4">
    <source>
        <dbReference type="Google" id="ProtNLM"/>
    </source>
</evidence>
<proteinExistence type="predicted"/>
<evidence type="ECO:0000313" key="2">
    <source>
        <dbReference type="EMBL" id="QNP43326.1"/>
    </source>
</evidence>
<dbReference type="RefSeq" id="WP_187714756.1">
    <property type="nucleotide sequence ID" value="NZ_BAABJC010000001.1"/>
</dbReference>